<evidence type="ECO:0000256" key="5">
    <source>
        <dbReference type="ARBA" id="ARBA00022840"/>
    </source>
</evidence>
<feature type="transmembrane region" description="Helical" evidence="8">
    <location>
        <begin position="319"/>
        <end position="342"/>
    </location>
</feature>
<feature type="transmembrane region" description="Helical" evidence="8">
    <location>
        <begin position="234"/>
        <end position="254"/>
    </location>
</feature>
<dbReference type="InterPro" id="IPR017871">
    <property type="entry name" value="ABC_transporter-like_CS"/>
</dbReference>
<dbReference type="PANTHER" id="PTHR24223">
    <property type="entry name" value="ATP-BINDING CASSETTE SUB-FAMILY C"/>
    <property type="match status" value="1"/>
</dbReference>
<dbReference type="EMBL" id="JAPWTJ010002133">
    <property type="protein sequence ID" value="KAJ8967792.1"/>
    <property type="molecule type" value="Genomic_DNA"/>
</dbReference>
<evidence type="ECO:0000313" key="12">
    <source>
        <dbReference type="Proteomes" id="UP001162164"/>
    </source>
</evidence>
<evidence type="ECO:0000256" key="4">
    <source>
        <dbReference type="ARBA" id="ARBA00022741"/>
    </source>
</evidence>
<keyword evidence="7 8" id="KW-0472">Membrane</keyword>
<dbReference type="Proteomes" id="UP001162164">
    <property type="component" value="Unassembled WGS sequence"/>
</dbReference>
<gene>
    <name evidence="11" type="ORF">NQ317_014818</name>
</gene>
<proteinExistence type="predicted"/>
<dbReference type="SUPFAM" id="SSF52540">
    <property type="entry name" value="P-loop containing nucleoside triphosphate hydrolases"/>
    <property type="match status" value="1"/>
</dbReference>
<dbReference type="Gene3D" id="1.20.1560.10">
    <property type="entry name" value="ABC transporter type 1, transmembrane domain"/>
    <property type="match status" value="1"/>
</dbReference>
<feature type="transmembrane region" description="Helical" evidence="8">
    <location>
        <begin position="209"/>
        <end position="228"/>
    </location>
</feature>
<feature type="domain" description="ABC transmembrane type-1" evidence="10">
    <location>
        <begin position="121"/>
        <end position="365"/>
    </location>
</feature>
<accession>A0ABQ9IWU5</accession>
<keyword evidence="5" id="KW-0067">ATP-binding</keyword>
<evidence type="ECO:0000313" key="11">
    <source>
        <dbReference type="EMBL" id="KAJ8967792.1"/>
    </source>
</evidence>
<evidence type="ECO:0000256" key="1">
    <source>
        <dbReference type="ARBA" id="ARBA00004370"/>
    </source>
</evidence>
<dbReference type="PANTHER" id="PTHR24223:SF415">
    <property type="entry name" value="FI20190P1"/>
    <property type="match status" value="1"/>
</dbReference>
<dbReference type="InterPro" id="IPR003593">
    <property type="entry name" value="AAA+_ATPase"/>
</dbReference>
<evidence type="ECO:0000256" key="6">
    <source>
        <dbReference type="ARBA" id="ARBA00022989"/>
    </source>
</evidence>
<sequence>MDSSKKYKNVSPELSANCLSKLLFCWVLPFIRFGYKNDLEIKDIYNTTKQDLSGPLGDKLERNWNKELERAKKRNEKPSFKRAIYKTFVKSYSVYGIYLFIQVIILRTLHPIILAEYIKYYDLSVEETDTKVGWILASGVILISLLNVIIYHHCCLGCQRVGMRVRVACCSLVYRKLLRLSQPSLGQTAAGQLVNLLSNDVQRFDTASIFLHYIWLMPIQCVTGFYVMYRSVGIAALAGMVAMALEAIPLQGYLSQLQGKLRFKIAQRTDYRVKFMSEIVSGIQVIKMYAWERSFEKVVEYARKKEIDVIKIASYIRGLYLGLTVFTERLCLYLTIITFVLLGHRLTGDIVFSTAQLFNTIQLYMAIYYPTALSSYAEAKVSIRRLEEFLLLEENEEKSVSNNNNIIESKPEGTVRLVKANASWLPSPIADTLMDINLVIKPGTLCCIVGNVGSGKTSLLQVLLKELPLTRGKMEICGKISYAAQEPWLFVSTVRNNILFGKPYVRERYQEVVGVCALEKDFQQFPYSDKTLVGERGVSLSGGQRARINLARAVYTNADIYLFDDPLSAVDTHVGKHLFEQCIKNYLHDKTRILVTHQLQFLKQADLIVVINNSIASILNEEAEAQETQELIEKRSNPNIHIYRVL</sequence>
<evidence type="ECO:0000256" key="2">
    <source>
        <dbReference type="ARBA" id="ARBA00022448"/>
    </source>
</evidence>
<feature type="domain" description="ABC transporter" evidence="9">
    <location>
        <begin position="415"/>
        <end position="638"/>
    </location>
</feature>
<evidence type="ECO:0000256" key="8">
    <source>
        <dbReference type="SAM" id="Phobius"/>
    </source>
</evidence>
<keyword evidence="4" id="KW-0547">Nucleotide-binding</keyword>
<keyword evidence="3 8" id="KW-0812">Transmembrane</keyword>
<protein>
    <submittedName>
        <fullName evidence="11">Uncharacterized protein</fullName>
    </submittedName>
</protein>
<dbReference type="SUPFAM" id="SSF90123">
    <property type="entry name" value="ABC transporter transmembrane region"/>
    <property type="match status" value="1"/>
</dbReference>
<reference evidence="11" key="1">
    <citation type="journal article" date="2023" name="Insect Mol. Biol.">
        <title>Genome sequencing provides insights into the evolution of gene families encoding plant cell wall-degrading enzymes in longhorned beetles.</title>
        <authorList>
            <person name="Shin N.R."/>
            <person name="Okamura Y."/>
            <person name="Kirsch R."/>
            <person name="Pauchet Y."/>
        </authorList>
    </citation>
    <scope>NUCLEOTIDE SEQUENCE</scope>
    <source>
        <strain evidence="11">MMC_N1</strain>
    </source>
</reference>
<evidence type="ECO:0000259" key="10">
    <source>
        <dbReference type="PROSITE" id="PS50929"/>
    </source>
</evidence>
<comment type="caution">
    <text evidence="11">The sequence shown here is derived from an EMBL/GenBank/DDBJ whole genome shotgun (WGS) entry which is preliminary data.</text>
</comment>
<keyword evidence="2" id="KW-0813">Transport</keyword>
<dbReference type="PROSITE" id="PS50893">
    <property type="entry name" value="ABC_TRANSPORTER_2"/>
    <property type="match status" value="1"/>
</dbReference>
<dbReference type="CDD" id="cd03250">
    <property type="entry name" value="ABCC_MRP_domain1"/>
    <property type="match status" value="1"/>
</dbReference>
<dbReference type="PROSITE" id="PS00211">
    <property type="entry name" value="ABC_TRANSPORTER_1"/>
    <property type="match status" value="1"/>
</dbReference>
<evidence type="ECO:0000259" key="9">
    <source>
        <dbReference type="PROSITE" id="PS50893"/>
    </source>
</evidence>
<dbReference type="InterPro" id="IPR027417">
    <property type="entry name" value="P-loop_NTPase"/>
</dbReference>
<organism evidence="11 12">
    <name type="scientific">Molorchus minor</name>
    <dbReference type="NCBI Taxonomy" id="1323400"/>
    <lineage>
        <taxon>Eukaryota</taxon>
        <taxon>Metazoa</taxon>
        <taxon>Ecdysozoa</taxon>
        <taxon>Arthropoda</taxon>
        <taxon>Hexapoda</taxon>
        <taxon>Insecta</taxon>
        <taxon>Pterygota</taxon>
        <taxon>Neoptera</taxon>
        <taxon>Endopterygota</taxon>
        <taxon>Coleoptera</taxon>
        <taxon>Polyphaga</taxon>
        <taxon>Cucujiformia</taxon>
        <taxon>Chrysomeloidea</taxon>
        <taxon>Cerambycidae</taxon>
        <taxon>Lamiinae</taxon>
        <taxon>Monochamini</taxon>
        <taxon>Molorchus</taxon>
    </lineage>
</organism>
<dbReference type="InterPro" id="IPR050173">
    <property type="entry name" value="ABC_transporter_C-like"/>
</dbReference>
<evidence type="ECO:0000256" key="7">
    <source>
        <dbReference type="ARBA" id="ARBA00023136"/>
    </source>
</evidence>
<keyword evidence="12" id="KW-1185">Reference proteome</keyword>
<dbReference type="InterPro" id="IPR011527">
    <property type="entry name" value="ABC1_TM_dom"/>
</dbReference>
<dbReference type="SMART" id="SM00382">
    <property type="entry name" value="AAA"/>
    <property type="match status" value="1"/>
</dbReference>
<dbReference type="Pfam" id="PF00005">
    <property type="entry name" value="ABC_tran"/>
    <property type="match status" value="1"/>
</dbReference>
<dbReference type="PROSITE" id="PS50929">
    <property type="entry name" value="ABC_TM1F"/>
    <property type="match status" value="1"/>
</dbReference>
<dbReference type="Gene3D" id="3.40.50.300">
    <property type="entry name" value="P-loop containing nucleotide triphosphate hydrolases"/>
    <property type="match status" value="1"/>
</dbReference>
<evidence type="ECO:0000256" key="3">
    <source>
        <dbReference type="ARBA" id="ARBA00022692"/>
    </source>
</evidence>
<dbReference type="InterPro" id="IPR036640">
    <property type="entry name" value="ABC1_TM_sf"/>
</dbReference>
<name>A0ABQ9IWU5_9CUCU</name>
<feature type="transmembrane region" description="Helical" evidence="8">
    <location>
        <begin position="133"/>
        <end position="154"/>
    </location>
</feature>
<comment type="subcellular location">
    <subcellularLocation>
        <location evidence="1">Membrane</location>
    </subcellularLocation>
</comment>
<feature type="transmembrane region" description="Helical" evidence="8">
    <location>
        <begin position="92"/>
        <end position="113"/>
    </location>
</feature>
<keyword evidence="6 8" id="KW-1133">Transmembrane helix</keyword>
<dbReference type="InterPro" id="IPR003439">
    <property type="entry name" value="ABC_transporter-like_ATP-bd"/>
</dbReference>
<dbReference type="Pfam" id="PF00664">
    <property type="entry name" value="ABC_membrane"/>
    <property type="match status" value="1"/>
</dbReference>